<keyword evidence="2" id="KW-1185">Reference proteome</keyword>
<reference evidence="2" key="1">
    <citation type="journal article" date="2019" name="Int. J. Syst. Evol. Microbiol.">
        <title>The Global Catalogue of Microorganisms (GCM) 10K type strain sequencing project: providing services to taxonomists for standard genome sequencing and annotation.</title>
        <authorList>
            <consortium name="The Broad Institute Genomics Platform"/>
            <consortium name="The Broad Institute Genome Sequencing Center for Infectious Disease"/>
            <person name="Wu L."/>
            <person name="Ma J."/>
        </authorList>
    </citation>
    <scope>NUCLEOTIDE SEQUENCE [LARGE SCALE GENOMIC DNA]</scope>
    <source>
        <strain evidence="2">CCM 8749</strain>
    </source>
</reference>
<evidence type="ECO:0000313" key="2">
    <source>
        <dbReference type="Proteomes" id="UP001596250"/>
    </source>
</evidence>
<organism evidence="1 2">
    <name type="scientific">Marinicrinis lubricantis</name>
    <dbReference type="NCBI Taxonomy" id="2086470"/>
    <lineage>
        <taxon>Bacteria</taxon>
        <taxon>Bacillati</taxon>
        <taxon>Bacillota</taxon>
        <taxon>Bacilli</taxon>
        <taxon>Bacillales</taxon>
        <taxon>Paenibacillaceae</taxon>
    </lineage>
</organism>
<gene>
    <name evidence="1" type="ORF">ACFPXP_21925</name>
</gene>
<dbReference type="InterPro" id="IPR015231">
    <property type="entry name" value="DUF1934"/>
</dbReference>
<dbReference type="Gene3D" id="2.40.128.20">
    <property type="match status" value="1"/>
</dbReference>
<proteinExistence type="predicted"/>
<dbReference type="EMBL" id="JBHSQV010000186">
    <property type="protein sequence ID" value="MFC5989072.1"/>
    <property type="molecule type" value="Genomic_DNA"/>
</dbReference>
<accession>A0ABW1IVB7</accession>
<evidence type="ECO:0000313" key="1">
    <source>
        <dbReference type="EMBL" id="MFC5989072.1"/>
    </source>
</evidence>
<protein>
    <submittedName>
        <fullName evidence="1">DUF1934 domain-containing protein</fullName>
    </submittedName>
</protein>
<dbReference type="SUPFAM" id="SSF50814">
    <property type="entry name" value="Lipocalins"/>
    <property type="match status" value="1"/>
</dbReference>
<comment type="caution">
    <text evidence="1">The sequence shown here is derived from an EMBL/GenBank/DDBJ whole genome shotgun (WGS) entry which is preliminary data.</text>
</comment>
<name>A0ABW1IVB7_9BACL</name>
<dbReference type="RefSeq" id="WP_379896625.1">
    <property type="nucleotide sequence ID" value="NZ_CBCSCT010000005.1"/>
</dbReference>
<sequence>MSQAGQPVQIRIDSRQDGEAWSTIVDGWIYPKESSLYIRYEETDEAMGRTATTIKVTEQEITVTRHGDIESRQSFIHGQSCGGYYTLPQGRLNLATVTHHIHNRLVQGIGTLAWSYDLLIHEEHAGNVELTLHIQEGHQS</sequence>
<dbReference type="Proteomes" id="UP001596250">
    <property type="component" value="Unassembled WGS sequence"/>
</dbReference>
<dbReference type="Pfam" id="PF09148">
    <property type="entry name" value="DUF1934"/>
    <property type="match status" value="1"/>
</dbReference>
<dbReference type="InterPro" id="IPR012674">
    <property type="entry name" value="Calycin"/>
</dbReference>